<keyword evidence="3" id="KW-1185">Reference proteome</keyword>
<evidence type="ECO:0000256" key="1">
    <source>
        <dbReference type="SAM" id="MobiDB-lite"/>
    </source>
</evidence>
<evidence type="ECO:0000313" key="3">
    <source>
        <dbReference type="Proteomes" id="UP000799750"/>
    </source>
</evidence>
<name>A0A6A6QTT9_9PEZI</name>
<accession>A0A6A6QTT9</accession>
<organism evidence="2 3">
    <name type="scientific">Lophium mytilinum</name>
    <dbReference type="NCBI Taxonomy" id="390894"/>
    <lineage>
        <taxon>Eukaryota</taxon>
        <taxon>Fungi</taxon>
        <taxon>Dikarya</taxon>
        <taxon>Ascomycota</taxon>
        <taxon>Pezizomycotina</taxon>
        <taxon>Dothideomycetes</taxon>
        <taxon>Pleosporomycetidae</taxon>
        <taxon>Mytilinidiales</taxon>
        <taxon>Mytilinidiaceae</taxon>
        <taxon>Lophium</taxon>
    </lineage>
</organism>
<protein>
    <submittedName>
        <fullName evidence="2">Uncharacterized protein</fullName>
    </submittedName>
</protein>
<dbReference type="EMBL" id="MU004189">
    <property type="protein sequence ID" value="KAF2495143.1"/>
    <property type="molecule type" value="Genomic_DNA"/>
</dbReference>
<gene>
    <name evidence="2" type="ORF">BU16DRAFT_527027</name>
</gene>
<evidence type="ECO:0000313" key="2">
    <source>
        <dbReference type="EMBL" id="KAF2495143.1"/>
    </source>
</evidence>
<dbReference type="AlphaFoldDB" id="A0A6A6QTT9"/>
<feature type="region of interest" description="Disordered" evidence="1">
    <location>
        <begin position="17"/>
        <end position="36"/>
    </location>
</feature>
<dbReference type="Proteomes" id="UP000799750">
    <property type="component" value="Unassembled WGS sequence"/>
</dbReference>
<sequence>MLGIGAVGSVALASPASRHGVMAAAPTPTPRHQASSAINARSALCGVRAGRWATRLAVG</sequence>
<reference evidence="2" key="1">
    <citation type="journal article" date="2020" name="Stud. Mycol.">
        <title>101 Dothideomycetes genomes: a test case for predicting lifestyles and emergence of pathogens.</title>
        <authorList>
            <person name="Haridas S."/>
            <person name="Albert R."/>
            <person name="Binder M."/>
            <person name="Bloem J."/>
            <person name="Labutti K."/>
            <person name="Salamov A."/>
            <person name="Andreopoulos B."/>
            <person name="Baker S."/>
            <person name="Barry K."/>
            <person name="Bills G."/>
            <person name="Bluhm B."/>
            <person name="Cannon C."/>
            <person name="Castanera R."/>
            <person name="Culley D."/>
            <person name="Daum C."/>
            <person name="Ezra D."/>
            <person name="Gonzalez J."/>
            <person name="Henrissat B."/>
            <person name="Kuo A."/>
            <person name="Liang C."/>
            <person name="Lipzen A."/>
            <person name="Lutzoni F."/>
            <person name="Magnuson J."/>
            <person name="Mondo S."/>
            <person name="Nolan M."/>
            <person name="Ohm R."/>
            <person name="Pangilinan J."/>
            <person name="Park H.-J."/>
            <person name="Ramirez L."/>
            <person name="Alfaro M."/>
            <person name="Sun H."/>
            <person name="Tritt A."/>
            <person name="Yoshinaga Y."/>
            <person name="Zwiers L.-H."/>
            <person name="Turgeon B."/>
            <person name="Goodwin S."/>
            <person name="Spatafora J."/>
            <person name="Crous P."/>
            <person name="Grigoriev I."/>
        </authorList>
    </citation>
    <scope>NUCLEOTIDE SEQUENCE</scope>
    <source>
        <strain evidence="2">CBS 269.34</strain>
    </source>
</reference>
<proteinExistence type="predicted"/>